<sequence>MAQLTEKKATLVLTTHHDLESLKPTKKAQRFGPIRAALTANEAEAFGHLMIDMVEQEDFTLAVVREYDLV</sequence>
<accession>A0A377FR56</accession>
<dbReference type="OrthoDB" id="2353787at2"/>
<gene>
    <name evidence="1" type="ORF">NCTC13163_00665</name>
</gene>
<dbReference type="RefSeq" id="WP_029334422.1">
    <property type="nucleotide sequence ID" value="NZ_UGGP01000001.1"/>
</dbReference>
<dbReference type="EMBL" id="UGGP01000001">
    <property type="protein sequence ID" value="STO07320.1"/>
    <property type="molecule type" value="Genomic_DNA"/>
</dbReference>
<dbReference type="AlphaFoldDB" id="A0A377FR56"/>
<dbReference type="Proteomes" id="UP000254060">
    <property type="component" value="Unassembled WGS sequence"/>
</dbReference>
<organism evidence="1 2">
    <name type="scientific">Exiguobacterium aurantiacum</name>
    <dbReference type="NCBI Taxonomy" id="33987"/>
    <lineage>
        <taxon>Bacteria</taxon>
        <taxon>Bacillati</taxon>
        <taxon>Bacillota</taxon>
        <taxon>Bacilli</taxon>
        <taxon>Bacillales</taxon>
        <taxon>Bacillales Family XII. Incertae Sedis</taxon>
        <taxon>Exiguobacterium</taxon>
    </lineage>
</organism>
<evidence type="ECO:0000313" key="2">
    <source>
        <dbReference type="Proteomes" id="UP000254060"/>
    </source>
</evidence>
<name>A0A377FR56_9BACL</name>
<reference evidence="1 2" key="1">
    <citation type="submission" date="2018-06" db="EMBL/GenBank/DDBJ databases">
        <authorList>
            <consortium name="Pathogen Informatics"/>
            <person name="Doyle S."/>
        </authorList>
    </citation>
    <scope>NUCLEOTIDE SEQUENCE [LARGE SCALE GENOMIC DNA]</scope>
    <source>
        <strain evidence="1 2">NCTC13163</strain>
    </source>
</reference>
<dbReference type="STRING" id="1397694.GCA_000702585_01180"/>
<proteinExistence type="predicted"/>
<evidence type="ECO:0000313" key="1">
    <source>
        <dbReference type="EMBL" id="STO07320.1"/>
    </source>
</evidence>
<protein>
    <submittedName>
        <fullName evidence="1">Uncharacterized protein</fullName>
    </submittedName>
</protein>